<protein>
    <submittedName>
        <fullName evidence="1">Uncharacterized protein</fullName>
    </submittedName>
</protein>
<dbReference type="GO" id="GO:0000768">
    <property type="term" value="P:syncytium formation by plasma membrane fusion"/>
    <property type="evidence" value="ECO:0007669"/>
    <property type="project" value="TreeGrafter"/>
</dbReference>
<reference evidence="1 2" key="1">
    <citation type="submission" date="2014-10" db="EMBL/GenBank/DDBJ databases">
        <title>Draft genome of the hookworm Ancylostoma caninum.</title>
        <authorList>
            <person name="Mitreva M."/>
        </authorList>
    </citation>
    <scope>NUCLEOTIDE SEQUENCE [LARGE SCALE GENOMIC DNA]</scope>
    <source>
        <strain evidence="1 2">Baltimore</strain>
    </source>
</reference>
<name>A0A368FQQ2_ANCCA</name>
<keyword evidence="2" id="KW-1185">Reference proteome</keyword>
<comment type="caution">
    <text evidence="1">The sequence shown here is derived from an EMBL/GenBank/DDBJ whole genome shotgun (WGS) entry which is preliminary data.</text>
</comment>
<dbReference type="InterPro" id="IPR029213">
    <property type="entry name" value="Fusogen_EFF/AFF"/>
</dbReference>
<evidence type="ECO:0000313" key="1">
    <source>
        <dbReference type="EMBL" id="RCN34493.1"/>
    </source>
</evidence>
<dbReference type="AlphaFoldDB" id="A0A368FQQ2"/>
<dbReference type="Pfam" id="PF14884">
    <property type="entry name" value="EFF-AFF"/>
    <property type="match status" value="1"/>
</dbReference>
<dbReference type="STRING" id="29170.A0A368FQQ2"/>
<accession>A0A368FQQ2</accession>
<sequence length="115" mass="12835">MASHDSPRPTRAPPSGTSCLTHCYFGLALKTETFQVTQRYQFGIPEVRADCICECNAASDKCTAETHQYTQCPEDPNRDFLTSCYRTFLPNQSPIGCPAGSNAKLCCDVKFRPYR</sequence>
<proteinExistence type="predicted"/>
<evidence type="ECO:0000313" key="2">
    <source>
        <dbReference type="Proteomes" id="UP000252519"/>
    </source>
</evidence>
<dbReference type="PANTHER" id="PTHR37415:SF2">
    <property type="entry name" value="EFF-1A-RELATED"/>
    <property type="match status" value="1"/>
</dbReference>
<organism evidence="1 2">
    <name type="scientific">Ancylostoma caninum</name>
    <name type="common">Dog hookworm</name>
    <dbReference type="NCBI Taxonomy" id="29170"/>
    <lineage>
        <taxon>Eukaryota</taxon>
        <taxon>Metazoa</taxon>
        <taxon>Ecdysozoa</taxon>
        <taxon>Nematoda</taxon>
        <taxon>Chromadorea</taxon>
        <taxon>Rhabditida</taxon>
        <taxon>Rhabditina</taxon>
        <taxon>Rhabditomorpha</taxon>
        <taxon>Strongyloidea</taxon>
        <taxon>Ancylostomatidae</taxon>
        <taxon>Ancylostomatinae</taxon>
        <taxon>Ancylostoma</taxon>
    </lineage>
</organism>
<dbReference type="EMBL" id="JOJR01000775">
    <property type="protein sequence ID" value="RCN34493.1"/>
    <property type="molecule type" value="Genomic_DNA"/>
</dbReference>
<dbReference type="GO" id="GO:0044291">
    <property type="term" value="C:cell-cell contact zone"/>
    <property type="evidence" value="ECO:0007669"/>
    <property type="project" value="TreeGrafter"/>
</dbReference>
<dbReference type="OrthoDB" id="5816567at2759"/>
<dbReference type="PANTHER" id="PTHR37415">
    <property type="entry name" value="EFF-1A"/>
    <property type="match status" value="1"/>
</dbReference>
<gene>
    <name evidence="1" type="ORF">ANCCAN_19670</name>
</gene>
<dbReference type="Proteomes" id="UP000252519">
    <property type="component" value="Unassembled WGS sequence"/>
</dbReference>